<dbReference type="EMBL" id="IACL01069139">
    <property type="protein sequence ID" value="LAB09700.1"/>
    <property type="molecule type" value="Transcribed_RNA"/>
</dbReference>
<dbReference type="AlphaFoldDB" id="A0A2D4KLV2"/>
<protein>
    <submittedName>
        <fullName evidence="1">Uncharacterized protein</fullName>
    </submittedName>
</protein>
<accession>A0A2D4KLV2</accession>
<proteinExistence type="predicted"/>
<evidence type="ECO:0000313" key="1">
    <source>
        <dbReference type="EMBL" id="LAB09700.1"/>
    </source>
</evidence>
<reference evidence="1" key="2">
    <citation type="submission" date="2017-11" db="EMBL/GenBank/DDBJ databases">
        <title>Coralsnake Venomics: Analyses of Venom Gland Transcriptomes and Proteomes of Six Brazilian Taxa.</title>
        <authorList>
            <person name="Aird S.D."/>
            <person name="Jorge da Silva N."/>
            <person name="Qiu L."/>
            <person name="Villar-Briones A."/>
            <person name="Aparecida-Saddi V."/>
            <person name="Campos-Telles M.P."/>
            <person name="Grau M."/>
            <person name="Mikheyev A.S."/>
        </authorList>
    </citation>
    <scope>NUCLEOTIDE SEQUENCE</scope>
    <source>
        <tissue evidence="1">Venom_gland</tissue>
    </source>
</reference>
<organism evidence="1">
    <name type="scientific">Micrurus paraensis</name>
    <dbReference type="NCBI Taxonomy" id="1970185"/>
    <lineage>
        <taxon>Eukaryota</taxon>
        <taxon>Metazoa</taxon>
        <taxon>Chordata</taxon>
        <taxon>Craniata</taxon>
        <taxon>Vertebrata</taxon>
        <taxon>Euteleostomi</taxon>
        <taxon>Lepidosauria</taxon>
        <taxon>Squamata</taxon>
        <taxon>Bifurcata</taxon>
        <taxon>Unidentata</taxon>
        <taxon>Episquamata</taxon>
        <taxon>Toxicofera</taxon>
        <taxon>Serpentes</taxon>
        <taxon>Colubroidea</taxon>
        <taxon>Elapidae</taxon>
        <taxon>Elapinae</taxon>
        <taxon>Micrurus</taxon>
    </lineage>
</organism>
<name>A0A2D4KLV2_9SAUR</name>
<reference evidence="1" key="1">
    <citation type="submission" date="2017-07" db="EMBL/GenBank/DDBJ databases">
        <authorList>
            <person name="Mikheyev A."/>
            <person name="Grau M."/>
        </authorList>
    </citation>
    <scope>NUCLEOTIDE SEQUENCE</scope>
    <source>
        <tissue evidence="1">Venom_gland</tissue>
    </source>
</reference>
<sequence length="126" mass="14671">MGSCLVSSVCEENNDFVPHINLIAYKGTTNIGGDFQNNSRNTKNMTSQMLSSPTFWHVRNVNRFSYWSEQGKDERERKSKLNYQLNFFFYYSHFPSMTVILKCITAATLLKNLTYPLLLCKKRYSS</sequence>